<accession>A0ABQ7AFH3</accession>
<organism evidence="1 2">
    <name type="scientific">Brassica cretica</name>
    <name type="common">Mustard</name>
    <dbReference type="NCBI Taxonomy" id="69181"/>
    <lineage>
        <taxon>Eukaryota</taxon>
        <taxon>Viridiplantae</taxon>
        <taxon>Streptophyta</taxon>
        <taxon>Embryophyta</taxon>
        <taxon>Tracheophyta</taxon>
        <taxon>Spermatophyta</taxon>
        <taxon>Magnoliopsida</taxon>
        <taxon>eudicotyledons</taxon>
        <taxon>Gunneridae</taxon>
        <taxon>Pentapetalae</taxon>
        <taxon>rosids</taxon>
        <taxon>malvids</taxon>
        <taxon>Brassicales</taxon>
        <taxon>Brassicaceae</taxon>
        <taxon>Brassiceae</taxon>
        <taxon>Brassica</taxon>
    </lineage>
</organism>
<evidence type="ECO:0000313" key="1">
    <source>
        <dbReference type="EMBL" id="KAF3496602.1"/>
    </source>
</evidence>
<evidence type="ECO:0000313" key="2">
    <source>
        <dbReference type="Proteomes" id="UP000266723"/>
    </source>
</evidence>
<keyword evidence="2" id="KW-1185">Reference proteome</keyword>
<gene>
    <name evidence="1" type="ORF">DY000_02056917</name>
</gene>
<name>A0ABQ7AFH3_BRACR</name>
<sequence>MDVMFVAPSSNTGPVALPQKPVETKQDYSDAPVAKWCTCGCALLMAHADVFDGFHHSLLKVVTDFLDIKLK</sequence>
<dbReference type="EMBL" id="QGKV02002055">
    <property type="protein sequence ID" value="KAF3496602.1"/>
    <property type="molecule type" value="Genomic_DNA"/>
</dbReference>
<comment type="caution">
    <text evidence="1">The sequence shown here is derived from an EMBL/GenBank/DDBJ whole genome shotgun (WGS) entry which is preliminary data.</text>
</comment>
<protein>
    <submittedName>
        <fullName evidence="1">Uncharacterized protein</fullName>
    </submittedName>
</protein>
<reference evidence="1 2" key="1">
    <citation type="journal article" date="2020" name="BMC Genomics">
        <title>Intraspecific diversification of the crop wild relative Brassica cretica Lam. using demographic model selection.</title>
        <authorList>
            <person name="Kioukis A."/>
            <person name="Michalopoulou V.A."/>
            <person name="Briers L."/>
            <person name="Pirintsos S."/>
            <person name="Studholme D.J."/>
            <person name="Pavlidis P."/>
            <person name="Sarris P.F."/>
        </authorList>
    </citation>
    <scope>NUCLEOTIDE SEQUENCE [LARGE SCALE GENOMIC DNA]</scope>
    <source>
        <strain evidence="2">cv. PFS-1207/04</strain>
    </source>
</reference>
<dbReference type="Proteomes" id="UP000266723">
    <property type="component" value="Unassembled WGS sequence"/>
</dbReference>
<proteinExistence type="predicted"/>